<dbReference type="Proteomes" id="UP001054945">
    <property type="component" value="Unassembled WGS sequence"/>
</dbReference>
<dbReference type="EMBL" id="BPLR01018518">
    <property type="protein sequence ID" value="GIZ00220.1"/>
    <property type="molecule type" value="Genomic_DNA"/>
</dbReference>
<keyword evidence="3" id="KW-1185">Reference proteome</keyword>
<organism evidence="2 3">
    <name type="scientific">Caerostris extrusa</name>
    <name type="common">Bark spider</name>
    <name type="synonym">Caerostris bankana</name>
    <dbReference type="NCBI Taxonomy" id="172846"/>
    <lineage>
        <taxon>Eukaryota</taxon>
        <taxon>Metazoa</taxon>
        <taxon>Ecdysozoa</taxon>
        <taxon>Arthropoda</taxon>
        <taxon>Chelicerata</taxon>
        <taxon>Arachnida</taxon>
        <taxon>Araneae</taxon>
        <taxon>Araneomorphae</taxon>
        <taxon>Entelegynae</taxon>
        <taxon>Araneoidea</taxon>
        <taxon>Araneidae</taxon>
        <taxon>Caerostris</taxon>
    </lineage>
</organism>
<feature type="region of interest" description="Disordered" evidence="1">
    <location>
        <begin position="48"/>
        <end position="69"/>
    </location>
</feature>
<comment type="caution">
    <text evidence="2">The sequence shown here is derived from an EMBL/GenBank/DDBJ whole genome shotgun (WGS) entry which is preliminary data.</text>
</comment>
<protein>
    <submittedName>
        <fullName evidence="2">Uncharacterized protein</fullName>
    </submittedName>
</protein>
<reference evidence="2 3" key="1">
    <citation type="submission" date="2021-06" db="EMBL/GenBank/DDBJ databases">
        <title>Caerostris extrusa draft genome.</title>
        <authorList>
            <person name="Kono N."/>
            <person name="Arakawa K."/>
        </authorList>
    </citation>
    <scope>NUCLEOTIDE SEQUENCE [LARGE SCALE GENOMIC DNA]</scope>
</reference>
<evidence type="ECO:0000256" key="1">
    <source>
        <dbReference type="SAM" id="MobiDB-lite"/>
    </source>
</evidence>
<evidence type="ECO:0000313" key="3">
    <source>
        <dbReference type="Proteomes" id="UP001054945"/>
    </source>
</evidence>
<sequence length="69" mass="7557">MALWKTRVDTSRVDVLYIVIGHESGNDIDTEIMSVFFAKHLTAGGLMGCETPTDPPPPYNEGKSCVTSR</sequence>
<proteinExistence type="predicted"/>
<name>A0AAV4Y241_CAEEX</name>
<evidence type="ECO:0000313" key="2">
    <source>
        <dbReference type="EMBL" id="GIZ00220.1"/>
    </source>
</evidence>
<accession>A0AAV4Y241</accession>
<gene>
    <name evidence="2" type="ORF">CEXT_261811</name>
</gene>
<dbReference type="AlphaFoldDB" id="A0AAV4Y241"/>